<keyword evidence="1" id="KW-0472">Membrane</keyword>
<feature type="transmembrane region" description="Helical" evidence="1">
    <location>
        <begin position="7"/>
        <end position="30"/>
    </location>
</feature>
<dbReference type="RefSeq" id="WP_268598746.1">
    <property type="nucleotide sequence ID" value="NZ_JAMDNP010000057.1"/>
</dbReference>
<keyword evidence="1" id="KW-1133">Transmembrane helix</keyword>
<evidence type="ECO:0000313" key="3">
    <source>
        <dbReference type="Proteomes" id="UP001527181"/>
    </source>
</evidence>
<organism evidence="2 3">
    <name type="scientific">Paenibacillus alvei</name>
    <name type="common">Bacillus alvei</name>
    <dbReference type="NCBI Taxonomy" id="44250"/>
    <lineage>
        <taxon>Bacteria</taxon>
        <taxon>Bacillati</taxon>
        <taxon>Bacillota</taxon>
        <taxon>Bacilli</taxon>
        <taxon>Bacillales</taxon>
        <taxon>Paenibacillaceae</taxon>
        <taxon>Paenibacillus</taxon>
    </lineage>
</organism>
<accession>A0ABT4H453</accession>
<dbReference type="EMBL" id="JAMDNP010000057">
    <property type="protein sequence ID" value="MCY9763528.1"/>
    <property type="molecule type" value="Genomic_DNA"/>
</dbReference>
<protein>
    <recommendedName>
        <fullName evidence="4">TMhelix containing protein</fullName>
    </recommendedName>
</protein>
<dbReference type="Proteomes" id="UP001527181">
    <property type="component" value="Unassembled WGS sequence"/>
</dbReference>
<evidence type="ECO:0000313" key="2">
    <source>
        <dbReference type="EMBL" id="MCY9763528.1"/>
    </source>
</evidence>
<keyword evidence="1" id="KW-0812">Transmembrane</keyword>
<comment type="caution">
    <text evidence="2">The sequence shown here is derived from an EMBL/GenBank/DDBJ whole genome shotgun (WGS) entry which is preliminary data.</text>
</comment>
<evidence type="ECO:0008006" key="4">
    <source>
        <dbReference type="Google" id="ProtNLM"/>
    </source>
</evidence>
<name>A0ABT4H453_PAEAL</name>
<proteinExistence type="predicted"/>
<sequence length="72" mass="8103">MAAFFDSLFNIIGIASGVGLFGFCLLVLLASGRPEETVVTTIEYVNCTEDEWKEWRAYNEQKNQRAVIKEAV</sequence>
<evidence type="ECO:0000256" key="1">
    <source>
        <dbReference type="SAM" id="Phobius"/>
    </source>
</evidence>
<reference evidence="2 3" key="1">
    <citation type="submission" date="2022-05" db="EMBL/GenBank/DDBJ databases">
        <title>Genome Sequencing of Bee-Associated Microbes.</title>
        <authorList>
            <person name="Dunlap C."/>
        </authorList>
    </citation>
    <scope>NUCLEOTIDE SEQUENCE [LARGE SCALE GENOMIC DNA]</scope>
    <source>
        <strain evidence="2 3">NRRL B-04010</strain>
    </source>
</reference>
<gene>
    <name evidence="2" type="ORF">M5X12_23750</name>
</gene>
<keyword evidence="3" id="KW-1185">Reference proteome</keyword>